<dbReference type="RefSeq" id="WP_176570375.1">
    <property type="nucleotide sequence ID" value="NZ_CP056030.1"/>
</dbReference>
<gene>
    <name evidence="1" type="ORF">HWQ56_10320</name>
</gene>
<name>A0A7D5D6T5_9PSED</name>
<dbReference type="EMBL" id="CP056030">
    <property type="protein sequence ID" value="QKZ04156.1"/>
    <property type="molecule type" value="Genomic_DNA"/>
</dbReference>
<evidence type="ECO:0000313" key="2">
    <source>
        <dbReference type="Proteomes" id="UP000509568"/>
    </source>
</evidence>
<sequence length="52" mass="5579">MLAEESYADLPGASVGKALAMGTQRAREIAVRPTTQTPITEAEYSLALHKPH</sequence>
<reference evidence="1 2" key="1">
    <citation type="submission" date="2020-06" db="EMBL/GenBank/DDBJ databases">
        <title>Pseudomonas eucalypticola sp. nov., an endophyte of Eucalyptus dunnii leaves with biocontrol ability of eucalyptus leaf blight.</title>
        <authorList>
            <person name="Liu Y."/>
            <person name="Song Z."/>
            <person name="Zeng H."/>
            <person name="Lu M."/>
            <person name="Wang X."/>
            <person name="Lian X."/>
            <person name="Zhang Q."/>
        </authorList>
    </citation>
    <scope>NUCLEOTIDE SEQUENCE [LARGE SCALE GENOMIC DNA]</scope>
    <source>
        <strain evidence="1 2">NP-1</strain>
    </source>
</reference>
<proteinExistence type="predicted"/>
<accession>A0A7D5D6T5</accession>
<dbReference type="KEGG" id="pez:HWQ56_10320"/>
<protein>
    <submittedName>
        <fullName evidence="1">Uncharacterized protein</fullName>
    </submittedName>
</protein>
<dbReference type="Proteomes" id="UP000509568">
    <property type="component" value="Chromosome"/>
</dbReference>
<dbReference type="AlphaFoldDB" id="A0A7D5D6T5"/>
<keyword evidence="2" id="KW-1185">Reference proteome</keyword>
<evidence type="ECO:0000313" key="1">
    <source>
        <dbReference type="EMBL" id="QKZ04156.1"/>
    </source>
</evidence>
<organism evidence="1 2">
    <name type="scientific">Pseudomonas eucalypticola</name>
    <dbReference type="NCBI Taxonomy" id="2599595"/>
    <lineage>
        <taxon>Bacteria</taxon>
        <taxon>Pseudomonadati</taxon>
        <taxon>Pseudomonadota</taxon>
        <taxon>Gammaproteobacteria</taxon>
        <taxon>Pseudomonadales</taxon>
        <taxon>Pseudomonadaceae</taxon>
        <taxon>Pseudomonas</taxon>
    </lineage>
</organism>